<feature type="domain" description="AMP-dependent synthetase/ligase" evidence="6">
    <location>
        <begin position="27"/>
        <end position="428"/>
    </location>
</feature>
<evidence type="ECO:0000256" key="5">
    <source>
        <dbReference type="ARBA" id="ARBA00032875"/>
    </source>
</evidence>
<evidence type="ECO:0000259" key="6">
    <source>
        <dbReference type="Pfam" id="PF00501"/>
    </source>
</evidence>
<dbReference type="PROSITE" id="PS00455">
    <property type="entry name" value="AMP_BINDING"/>
    <property type="match status" value="1"/>
</dbReference>
<reference evidence="7 8" key="1">
    <citation type="submission" date="2016-10" db="EMBL/GenBank/DDBJ databases">
        <authorList>
            <person name="Varghese N."/>
            <person name="Submissions S."/>
        </authorList>
    </citation>
    <scope>NUCLEOTIDE SEQUENCE [LARGE SCALE GENOMIC DNA]</scope>
    <source>
        <strain evidence="7 8">IAM 15147</strain>
    </source>
</reference>
<gene>
    <name evidence="7" type="ORF">SAMN04487783_2358</name>
</gene>
<protein>
    <recommendedName>
        <fullName evidence="5">Acyl-CoA synthetase</fullName>
    </recommendedName>
</protein>
<evidence type="ECO:0000256" key="4">
    <source>
        <dbReference type="ARBA" id="ARBA00023098"/>
    </source>
</evidence>
<organism evidence="7 8">
    <name type="scientific">Agrococcus baldri</name>
    <dbReference type="NCBI Taxonomy" id="153730"/>
    <lineage>
        <taxon>Bacteria</taxon>
        <taxon>Bacillati</taxon>
        <taxon>Actinomycetota</taxon>
        <taxon>Actinomycetes</taxon>
        <taxon>Micrococcales</taxon>
        <taxon>Microbacteriaceae</taxon>
        <taxon>Agrococcus</taxon>
    </lineage>
</organism>
<dbReference type="Pfam" id="PF00501">
    <property type="entry name" value="AMP-binding"/>
    <property type="match status" value="1"/>
</dbReference>
<keyword evidence="8" id="KW-1185">Reference proteome</keyword>
<comment type="caution">
    <text evidence="7">The sequence shown here is derived from an EMBL/GenBank/DDBJ whole genome shotgun (WGS) entry which is preliminary data.</text>
</comment>
<proteinExistence type="inferred from homology"/>
<dbReference type="PANTHER" id="PTHR43272">
    <property type="entry name" value="LONG-CHAIN-FATTY-ACID--COA LIGASE"/>
    <property type="match status" value="1"/>
</dbReference>
<comment type="similarity">
    <text evidence="1">Belongs to the ATP-dependent AMP-binding enzyme family.</text>
</comment>
<keyword evidence="4" id="KW-0443">Lipid metabolism</keyword>
<dbReference type="InterPro" id="IPR042099">
    <property type="entry name" value="ANL_N_sf"/>
</dbReference>
<keyword evidence="3" id="KW-0276">Fatty acid metabolism</keyword>
<dbReference type="RefSeq" id="WP_404799714.1">
    <property type="nucleotide sequence ID" value="NZ_FOZN01000004.1"/>
</dbReference>
<evidence type="ECO:0000256" key="2">
    <source>
        <dbReference type="ARBA" id="ARBA00022598"/>
    </source>
</evidence>
<evidence type="ECO:0000256" key="3">
    <source>
        <dbReference type="ARBA" id="ARBA00022832"/>
    </source>
</evidence>
<dbReference type="Pfam" id="PF23562">
    <property type="entry name" value="AMP-binding_C_3"/>
    <property type="match status" value="1"/>
</dbReference>
<sequence length="611" mass="65906">MPELTIPEGVIPPVVTPDPEANVTDLLEDTVRSHPDTPLFSVPEGEGWRDISATEFKHQVVALAKGFVAAGIQPGDSVGFMCKVRYEFSLVDFALWYAGARMVPVYETSAPSQIQWILSDGGATRAILEDAELVSRFDEAHGDLPEIRDVWRIDRGDLDRLVEQGAEVADDEIERRRSLAVGSDIATLIYTSGSTGRPKGTMLTHSNFVELCRNAAVEMADVVRPGSATLLFVTQAHVFARFISVLGIAAAVRVGHQSDTKQLLPSMSSFKPTFFLAVPRVFEKVYNASEQKAEAGGKGKIFRAAAQAAVAHSKATDAGHVPLGLKLRFAVLDKLVLSKLKVALGGNVKYAVSGSAPLSTFLAHFYRSLGIRILEGYGLTETTAPLTVNVPSKFKIGTVGPALPGNGVKIAEDGEILGKGAAVFAGYWNNEQATKEAFTEDGWFHTGDIGSLDADGYLTITGRKKEIIVTAAGKNVAPNVLEDPIRSNTIIGQPVVVGDQRKFIAALITLDAEMLGTWLKNNGHDEHMSLADAAAFPPVIDEVRSAIRRANKQVSRAESVRKFAIIPVEFIEANGHLTPKMSIKRHNILKDYAAEIDDIYASNSTAHDVGE</sequence>
<dbReference type="Proteomes" id="UP000198506">
    <property type="component" value="Unassembled WGS sequence"/>
</dbReference>
<dbReference type="GO" id="GO:0004467">
    <property type="term" value="F:long-chain fatty acid-CoA ligase activity"/>
    <property type="evidence" value="ECO:0007669"/>
    <property type="project" value="TreeGrafter"/>
</dbReference>
<dbReference type="InterPro" id="IPR020845">
    <property type="entry name" value="AMP-binding_CS"/>
</dbReference>
<dbReference type="CDD" id="cd05907">
    <property type="entry name" value="VL_LC_FACS_like"/>
    <property type="match status" value="1"/>
</dbReference>
<dbReference type="PANTHER" id="PTHR43272:SF32">
    <property type="entry name" value="AMP-DEPENDENT SYNTHETASE_LIGASE DOMAIN-CONTAINING PROTEIN"/>
    <property type="match status" value="1"/>
</dbReference>
<name>A0AA94HP60_9MICO</name>
<dbReference type="AlphaFoldDB" id="A0AA94HP60"/>
<evidence type="ECO:0000313" key="8">
    <source>
        <dbReference type="Proteomes" id="UP000198506"/>
    </source>
</evidence>
<evidence type="ECO:0000256" key="1">
    <source>
        <dbReference type="ARBA" id="ARBA00006432"/>
    </source>
</evidence>
<evidence type="ECO:0000313" key="7">
    <source>
        <dbReference type="EMBL" id="SFS17560.1"/>
    </source>
</evidence>
<dbReference type="GO" id="GO:0016020">
    <property type="term" value="C:membrane"/>
    <property type="evidence" value="ECO:0007669"/>
    <property type="project" value="TreeGrafter"/>
</dbReference>
<dbReference type="SUPFAM" id="SSF56801">
    <property type="entry name" value="Acetyl-CoA synthetase-like"/>
    <property type="match status" value="1"/>
</dbReference>
<keyword evidence="2" id="KW-0436">Ligase</keyword>
<dbReference type="EMBL" id="FOZN01000004">
    <property type="protein sequence ID" value="SFS17560.1"/>
    <property type="molecule type" value="Genomic_DNA"/>
</dbReference>
<accession>A0AA94HP60</accession>
<dbReference type="Gene3D" id="3.40.50.12780">
    <property type="entry name" value="N-terminal domain of ligase-like"/>
    <property type="match status" value="1"/>
</dbReference>
<dbReference type="InterPro" id="IPR000873">
    <property type="entry name" value="AMP-dep_synth/lig_dom"/>
</dbReference>